<protein>
    <submittedName>
        <fullName evidence="6">Zinc finger BED domain-containing protein 1-like</fullName>
    </submittedName>
</protein>
<dbReference type="PANTHER" id="PTHR46481">
    <property type="entry name" value="ZINC FINGER BED DOMAIN-CONTAINING PROTEIN 4"/>
    <property type="match status" value="1"/>
</dbReference>
<dbReference type="PANTHER" id="PTHR46481:SF9">
    <property type="entry name" value="ZINC FINGER BED DOMAIN-CONTAINING PROTEIN 1-LIKE"/>
    <property type="match status" value="1"/>
</dbReference>
<evidence type="ECO:0000313" key="5">
    <source>
        <dbReference type="Proteomes" id="UP000515161"/>
    </source>
</evidence>
<feature type="domain" description="HAT C-terminal dimerisation" evidence="3">
    <location>
        <begin position="316"/>
        <end position="383"/>
    </location>
</feature>
<reference evidence="6" key="1">
    <citation type="submission" date="2025-08" db="UniProtKB">
        <authorList>
            <consortium name="RefSeq"/>
        </authorList>
    </citation>
    <scope>IDENTIFICATION</scope>
</reference>
<dbReference type="KEGG" id="gacu:117553071"/>
<dbReference type="InterPro" id="IPR025525">
    <property type="entry name" value="hAT-like_transposase_RNase-H"/>
</dbReference>
<dbReference type="GO" id="GO:0003677">
    <property type="term" value="F:DNA binding"/>
    <property type="evidence" value="ECO:0007669"/>
    <property type="project" value="UniProtKB-KW"/>
</dbReference>
<gene>
    <name evidence="6" type="primary">LOC117553071</name>
</gene>
<feature type="domain" description="hAT-like transposase RNase-H fold" evidence="4">
    <location>
        <begin position="149"/>
        <end position="221"/>
    </location>
</feature>
<keyword evidence="5" id="KW-1185">Reference proteome</keyword>
<dbReference type="OrthoDB" id="1607513at2759"/>
<dbReference type="InParanoid" id="A0A6P8UXT6"/>
<dbReference type="SUPFAM" id="SSF53098">
    <property type="entry name" value="Ribonuclease H-like"/>
    <property type="match status" value="1"/>
</dbReference>
<dbReference type="InterPro" id="IPR012337">
    <property type="entry name" value="RNaseH-like_sf"/>
</dbReference>
<dbReference type="InterPro" id="IPR008906">
    <property type="entry name" value="HATC_C_dom"/>
</dbReference>
<dbReference type="AlphaFoldDB" id="A0A6P8UXT6"/>
<evidence type="ECO:0000256" key="1">
    <source>
        <dbReference type="ARBA" id="ARBA00023125"/>
    </source>
</evidence>
<dbReference type="RefSeq" id="XP_034082739.1">
    <property type="nucleotide sequence ID" value="XM_034226848.1"/>
</dbReference>
<evidence type="ECO:0000256" key="2">
    <source>
        <dbReference type="SAM" id="MobiDB-lite"/>
    </source>
</evidence>
<dbReference type="GeneID" id="117553071"/>
<evidence type="ECO:0000259" key="3">
    <source>
        <dbReference type="Pfam" id="PF05699"/>
    </source>
</evidence>
<dbReference type="InterPro" id="IPR052035">
    <property type="entry name" value="ZnF_BED_domain_contain"/>
</dbReference>
<proteinExistence type="predicted"/>
<dbReference type="GO" id="GO:0046983">
    <property type="term" value="F:protein dimerization activity"/>
    <property type="evidence" value="ECO:0007669"/>
    <property type="project" value="InterPro"/>
</dbReference>
<evidence type="ECO:0000259" key="4">
    <source>
        <dbReference type="Pfam" id="PF14372"/>
    </source>
</evidence>
<dbReference type="Pfam" id="PF14372">
    <property type="entry name" value="hAT-like_RNase-H"/>
    <property type="match status" value="1"/>
</dbReference>
<evidence type="ECO:0000313" key="6">
    <source>
        <dbReference type="RefSeq" id="XP_034082739.1"/>
    </source>
</evidence>
<dbReference type="Pfam" id="PF05699">
    <property type="entry name" value="Dimer_Tnp_hAT"/>
    <property type="match status" value="1"/>
</dbReference>
<keyword evidence="1" id="KW-0238">DNA-binding</keyword>
<feature type="region of interest" description="Disordered" evidence="2">
    <location>
        <begin position="278"/>
        <end position="298"/>
    </location>
</feature>
<organism evidence="5 6">
    <name type="scientific">Gymnodraco acuticeps</name>
    <name type="common">Antarctic dragonfish</name>
    <dbReference type="NCBI Taxonomy" id="8218"/>
    <lineage>
        <taxon>Eukaryota</taxon>
        <taxon>Metazoa</taxon>
        <taxon>Chordata</taxon>
        <taxon>Craniata</taxon>
        <taxon>Vertebrata</taxon>
        <taxon>Euteleostomi</taxon>
        <taxon>Actinopterygii</taxon>
        <taxon>Neopterygii</taxon>
        <taxon>Teleostei</taxon>
        <taxon>Neoteleostei</taxon>
        <taxon>Acanthomorphata</taxon>
        <taxon>Eupercaria</taxon>
        <taxon>Perciformes</taxon>
        <taxon>Notothenioidei</taxon>
        <taxon>Bathydraconidae</taxon>
        <taxon>Gymnodraco</taxon>
    </lineage>
</organism>
<dbReference type="Proteomes" id="UP000515161">
    <property type="component" value="Unplaced"/>
</dbReference>
<accession>A0A6P8UXT6</accession>
<sequence length="392" mass="44662">MAKMSGITTDNASNNRKAFADYTWIPCFGHNLHLSVNKAIDIDRVASCLSRIRKTVSGFSRSNKMSRLLKDKQKSLQLPPHKLIHDEPTRWGSTYDMVERFCEQQQAVSAILAEDRKKWHLMPRDTDMTTLEIVRDVLAPLSDFTDALSGERETTISSVLPLMWKIRACTEDEEGDRPLLLEMKHRIREDLEKRYNEHDLKMMLNISTFLDPRFKSTFVTMEEEVKRELLLKAETVMLPMEEQPEDSEDNRGGAAAAAAGKRKISDLKHLLCSITSEKKGADHSGTRQDSSTPTIPTDKLNGEITDYKLLTDISPAEDPLTWWSQHEVHLPMLARFAKQYLCIPASSCASERVFSTSGNICSPRRSRLTEEHLETLVFLAKNLNKAKELNKK</sequence>
<name>A0A6P8UXT6_GYMAC</name>